<dbReference type="InterPro" id="IPR007750">
    <property type="entry name" value="DUF674"/>
</dbReference>
<comment type="caution">
    <text evidence="2">The sequence shown here is derived from an EMBL/GenBank/DDBJ whole genome shotgun (WGS) entry which is preliminary data.</text>
</comment>
<evidence type="ECO:0000313" key="3">
    <source>
        <dbReference type="Proteomes" id="UP000187203"/>
    </source>
</evidence>
<evidence type="ECO:0008006" key="4">
    <source>
        <dbReference type="Google" id="ProtNLM"/>
    </source>
</evidence>
<dbReference type="Proteomes" id="UP000187203">
    <property type="component" value="Unassembled WGS sequence"/>
</dbReference>
<keyword evidence="1" id="KW-0812">Transmembrane</keyword>
<sequence>MAPTNVSLRLLVDTVGKRVLYAEANKDFVDLLFHMMSLPVGTVLRFLREEGMVGKGCLGNFSRSIEKLIDASILSGSNKDAFLKAKVSNVQAMEPKVTYIVMNDLTVNPMSTFSSLTLLKEVKSIKGIGALQERVVIVGLDEVVKLLMASLQSKTVLTDVFLNRKAGWKYAIARVIKVIKYCLMIFLLMMLLGGLVAGIEKAVKNKG</sequence>
<keyword evidence="1" id="KW-1133">Transmembrane helix</keyword>
<dbReference type="PANTHER" id="PTHR33103:SF19">
    <property type="entry name" value="OS09G0544700 PROTEIN"/>
    <property type="match status" value="1"/>
</dbReference>
<protein>
    <recommendedName>
        <fullName evidence="4">DUF674 domain-containing protein</fullName>
    </recommendedName>
</protein>
<proteinExistence type="predicted"/>
<evidence type="ECO:0000256" key="1">
    <source>
        <dbReference type="SAM" id="Phobius"/>
    </source>
</evidence>
<keyword evidence="3" id="KW-1185">Reference proteome</keyword>
<accession>A0A1R3K6H2</accession>
<dbReference type="PANTHER" id="PTHR33103">
    <property type="entry name" value="OS01G0153900 PROTEIN"/>
    <property type="match status" value="1"/>
</dbReference>
<reference evidence="3" key="1">
    <citation type="submission" date="2013-09" db="EMBL/GenBank/DDBJ databases">
        <title>Corchorus olitorius genome sequencing.</title>
        <authorList>
            <person name="Alam M."/>
            <person name="Haque M.S."/>
            <person name="Islam M.S."/>
            <person name="Emdad E.M."/>
            <person name="Islam M.M."/>
            <person name="Ahmed B."/>
            <person name="Halim A."/>
            <person name="Hossen Q.M.M."/>
            <person name="Hossain M.Z."/>
            <person name="Ahmed R."/>
            <person name="Khan M.M."/>
            <person name="Islam R."/>
            <person name="Rashid M.M."/>
            <person name="Khan S.A."/>
            <person name="Rahman M.S."/>
            <person name="Alam M."/>
            <person name="Yahiya A.S."/>
            <person name="Khan M.S."/>
            <person name="Azam M.S."/>
            <person name="Haque T."/>
            <person name="Lashkar M.Z.H."/>
            <person name="Akhand A.I."/>
            <person name="Morshed G."/>
            <person name="Roy S."/>
            <person name="Uddin K.S."/>
            <person name="Rabeya T."/>
            <person name="Hossain A.S."/>
            <person name="Chowdhury A."/>
            <person name="Snigdha A.R."/>
            <person name="Mortoza M.S."/>
            <person name="Matin S.A."/>
            <person name="Hoque S.M.E."/>
            <person name="Islam M.K."/>
            <person name="Roy D.K."/>
            <person name="Haider R."/>
            <person name="Moosa M.M."/>
            <person name="Elias S.M."/>
            <person name="Hasan A.M."/>
            <person name="Jahan S."/>
            <person name="Shafiuddin M."/>
            <person name="Mahmood N."/>
            <person name="Shommy N.S."/>
        </authorList>
    </citation>
    <scope>NUCLEOTIDE SEQUENCE [LARGE SCALE GENOMIC DNA]</scope>
    <source>
        <strain evidence="3">cv. O-4</strain>
    </source>
</reference>
<dbReference type="STRING" id="93759.A0A1R3K6H2"/>
<feature type="transmembrane region" description="Helical" evidence="1">
    <location>
        <begin position="178"/>
        <end position="199"/>
    </location>
</feature>
<dbReference type="Pfam" id="PF05056">
    <property type="entry name" value="DUF674"/>
    <property type="match status" value="2"/>
</dbReference>
<name>A0A1R3K6H2_9ROSI</name>
<dbReference type="AlphaFoldDB" id="A0A1R3K6H2"/>
<evidence type="ECO:0000313" key="2">
    <source>
        <dbReference type="EMBL" id="OMP02646.1"/>
    </source>
</evidence>
<dbReference type="OrthoDB" id="2014278at2759"/>
<organism evidence="2 3">
    <name type="scientific">Corchorus olitorius</name>
    <dbReference type="NCBI Taxonomy" id="93759"/>
    <lineage>
        <taxon>Eukaryota</taxon>
        <taxon>Viridiplantae</taxon>
        <taxon>Streptophyta</taxon>
        <taxon>Embryophyta</taxon>
        <taxon>Tracheophyta</taxon>
        <taxon>Spermatophyta</taxon>
        <taxon>Magnoliopsida</taxon>
        <taxon>eudicotyledons</taxon>
        <taxon>Gunneridae</taxon>
        <taxon>Pentapetalae</taxon>
        <taxon>rosids</taxon>
        <taxon>malvids</taxon>
        <taxon>Malvales</taxon>
        <taxon>Malvaceae</taxon>
        <taxon>Grewioideae</taxon>
        <taxon>Apeibeae</taxon>
        <taxon>Corchorus</taxon>
    </lineage>
</organism>
<keyword evidence="1" id="KW-0472">Membrane</keyword>
<gene>
    <name evidence="2" type="ORF">COLO4_10927</name>
</gene>
<dbReference type="EMBL" id="AWUE01014604">
    <property type="protein sequence ID" value="OMP02646.1"/>
    <property type="molecule type" value="Genomic_DNA"/>
</dbReference>